<evidence type="ECO:0000259" key="2">
    <source>
        <dbReference type="PROSITE" id="PS50206"/>
    </source>
</evidence>
<dbReference type="Gene3D" id="3.40.250.10">
    <property type="entry name" value="Rhodanese-like domain"/>
    <property type="match status" value="1"/>
</dbReference>
<dbReference type="GeneTree" id="ENSGT00940000157542"/>
<keyword evidence="4" id="KW-1185">Reference proteome</keyword>
<reference evidence="3" key="2">
    <citation type="submission" date="2025-08" db="UniProtKB">
        <authorList>
            <consortium name="Ensembl"/>
        </authorList>
    </citation>
    <scope>IDENTIFICATION</scope>
</reference>
<evidence type="ECO:0000313" key="4">
    <source>
        <dbReference type="Proteomes" id="UP000001646"/>
    </source>
</evidence>
<dbReference type="SUPFAM" id="SSF140856">
    <property type="entry name" value="USP8 N-terminal domain-like"/>
    <property type="match status" value="1"/>
</dbReference>
<dbReference type="SUPFAM" id="SSF52821">
    <property type="entry name" value="Rhodanese/Cell cycle control phosphatase"/>
    <property type="match status" value="1"/>
</dbReference>
<dbReference type="Ensembl" id="ENSACAT00000036812.1">
    <property type="protein sequence ID" value="ENSACAP00000028260.1"/>
    <property type="gene ID" value="ENSACAG00000003991.4"/>
</dbReference>
<dbReference type="Gene3D" id="1.20.58.80">
    <property type="entry name" value="Phosphotransferase system, lactose/cellobiose-type IIA subunit"/>
    <property type="match status" value="1"/>
</dbReference>
<reference evidence="3" key="3">
    <citation type="submission" date="2025-09" db="UniProtKB">
        <authorList>
            <consortium name="Ensembl"/>
        </authorList>
    </citation>
    <scope>IDENTIFICATION</scope>
</reference>
<dbReference type="InterPro" id="IPR001763">
    <property type="entry name" value="Rhodanese-like_dom"/>
</dbReference>
<reference evidence="3" key="1">
    <citation type="submission" date="2009-12" db="EMBL/GenBank/DDBJ databases">
        <title>The Genome Sequence of Anolis carolinensis (Green Anole Lizard).</title>
        <authorList>
            <consortium name="The Genome Sequencing Platform"/>
            <person name="Di Palma F."/>
            <person name="Alfoldi J."/>
            <person name="Heiman D."/>
            <person name="Young S."/>
            <person name="Grabherr M."/>
            <person name="Johnson J."/>
            <person name="Lander E.S."/>
            <person name="Lindblad-Toh K."/>
        </authorList>
    </citation>
    <scope>NUCLEOTIDE SEQUENCE [LARGE SCALE GENOMIC DNA]</scope>
    <source>
        <strain evidence="3">JBL SC #1</strain>
    </source>
</reference>
<feature type="domain" description="Rhodanese" evidence="2">
    <location>
        <begin position="247"/>
        <end position="365"/>
    </location>
</feature>
<dbReference type="Bgee" id="ENSACAG00000003991">
    <property type="expression patterns" value="Expressed in forelimb bud and 13 other cell types or tissues"/>
</dbReference>
<gene>
    <name evidence="3" type="primary">USP8</name>
</gene>
<evidence type="ECO:0000313" key="3">
    <source>
        <dbReference type="Ensembl" id="ENSACAP00000028260.1"/>
    </source>
</evidence>
<dbReference type="Pfam" id="PF00581">
    <property type="entry name" value="Rhodanese"/>
    <property type="match status" value="1"/>
</dbReference>
<proteinExistence type="predicted"/>
<dbReference type="InterPro" id="IPR036873">
    <property type="entry name" value="Rhodanese-like_dom_sf"/>
</dbReference>
<dbReference type="SMART" id="SM00450">
    <property type="entry name" value="RHOD"/>
    <property type="match status" value="1"/>
</dbReference>
<organism evidence="3 4">
    <name type="scientific">Anolis carolinensis</name>
    <name type="common">Green anole</name>
    <name type="synonym">American chameleon</name>
    <dbReference type="NCBI Taxonomy" id="28377"/>
    <lineage>
        <taxon>Eukaryota</taxon>
        <taxon>Metazoa</taxon>
        <taxon>Chordata</taxon>
        <taxon>Craniata</taxon>
        <taxon>Vertebrata</taxon>
        <taxon>Euteleostomi</taxon>
        <taxon>Lepidosauria</taxon>
        <taxon>Squamata</taxon>
        <taxon>Bifurcata</taxon>
        <taxon>Unidentata</taxon>
        <taxon>Episquamata</taxon>
        <taxon>Toxicofera</taxon>
        <taxon>Iguania</taxon>
        <taxon>Dactyloidae</taxon>
        <taxon>Anolis</taxon>
    </lineage>
</organism>
<dbReference type="FunFam" id="3.40.250.10:FF:000017">
    <property type="entry name" value="ubiquitin carboxyl-terminal hydrolase 8"/>
    <property type="match status" value="1"/>
</dbReference>
<sequence>QFKVVSNSNFQTSVLDSISQDSSPLDKLARPSGIRSPKHLKSSPAVCCLLSRLLPVKVLRGARAPRFLFRRATATSSISGLGHFRRPSPFRGRPVSPPLSSSSANERRRQLGLASSAASVPGDGPRPGGKDSEAGADYFHSLLGPTNVKKAIEEAERLSESLKLRYEEAEVRKKLEERERLEEQQLKKQESKDDAKALSKTSSEISSDPKGKNQIVNGERKSSTERKDLPESGAITAEKLFTMMMDKSIKLMIMDARCLKDYQESCIINSVCVPEEAITPGETANLIEAKLPEASKEAWKERGQASYVVLLDWFSSVKDLQLGTPLRSLKDALFKWESKAVLQNEPLVLDGGYENWLLCYPQYTTNAKVIPPQRSKSEAVSVSLDFTYPSLEEPVPPPLPVVHVKPSVVEVTERPETTNDQERKIEAFKPPVSAGSVAVAFKGDSSSPIVPPVPAMKIIPQVSRF</sequence>
<evidence type="ECO:0000256" key="1">
    <source>
        <dbReference type="SAM" id="MobiDB-lite"/>
    </source>
</evidence>
<feature type="region of interest" description="Disordered" evidence="1">
    <location>
        <begin position="21"/>
        <end position="40"/>
    </location>
</feature>
<dbReference type="AlphaFoldDB" id="A0A803SZ70"/>
<feature type="compositionally biased region" description="Basic and acidic residues" evidence="1">
    <location>
        <begin position="218"/>
        <end position="230"/>
    </location>
</feature>
<accession>A0A803SZ70</accession>
<feature type="region of interest" description="Disordered" evidence="1">
    <location>
        <begin position="80"/>
        <end position="138"/>
    </location>
</feature>
<name>A0A803SZ70_ANOCA</name>
<dbReference type="PROSITE" id="PS50206">
    <property type="entry name" value="RHODANESE_3"/>
    <property type="match status" value="1"/>
</dbReference>
<feature type="region of interest" description="Disordered" evidence="1">
    <location>
        <begin position="178"/>
        <end position="231"/>
    </location>
</feature>
<dbReference type="Proteomes" id="UP000001646">
    <property type="component" value="Unplaced"/>
</dbReference>
<feature type="compositionally biased region" description="Basic and acidic residues" evidence="1">
    <location>
        <begin position="178"/>
        <end position="197"/>
    </location>
</feature>
<protein>
    <submittedName>
        <fullName evidence="3">Ubiquitin specific peptidase 8</fullName>
    </submittedName>
</protein>